<dbReference type="EMBL" id="CACRXK020000111">
    <property type="protein sequence ID" value="CAB3978406.1"/>
    <property type="molecule type" value="Genomic_DNA"/>
</dbReference>
<accession>A0A6S7FRG4</accession>
<reference evidence="1" key="1">
    <citation type="submission" date="2020-04" db="EMBL/GenBank/DDBJ databases">
        <authorList>
            <person name="Alioto T."/>
            <person name="Alioto T."/>
            <person name="Gomez Garrido J."/>
        </authorList>
    </citation>
    <scope>NUCLEOTIDE SEQUENCE</scope>
    <source>
        <strain evidence="1">A484AB</strain>
    </source>
</reference>
<keyword evidence="2" id="KW-1185">Reference proteome</keyword>
<dbReference type="PANTHER" id="PTHR45749:SF37">
    <property type="entry name" value="OS05G0311600 PROTEIN"/>
    <property type="match status" value="1"/>
</dbReference>
<evidence type="ECO:0000313" key="2">
    <source>
        <dbReference type="Proteomes" id="UP001152795"/>
    </source>
</evidence>
<dbReference type="Proteomes" id="UP001152795">
    <property type="component" value="Unassembled WGS sequence"/>
</dbReference>
<evidence type="ECO:0000313" key="1">
    <source>
        <dbReference type="EMBL" id="CAB3978406.1"/>
    </source>
</evidence>
<proteinExistence type="predicted"/>
<comment type="caution">
    <text evidence="1">The sequence shown here is derived from an EMBL/GenBank/DDBJ whole genome shotgun (WGS) entry which is preliminary data.</text>
</comment>
<protein>
    <submittedName>
        <fullName evidence="1">Uncharacterized protein</fullName>
    </submittedName>
</protein>
<sequence length="178" mass="19979">MDNDQHKFLINLGPCQPQLKSFPENEAIPKNKDYSQKEDKAHCFGCSLFPSGPGRKGSDQAWVNWIRAWHKMKSVGTNKPGKLVQHFSSASHQAALADFARFSIESSHIDVVINAQMKEILIQEKADEEKSKAITTILFDVARTLARQTLAFRGSGNDDDGNFIQIVHLLSRHCKDCI</sequence>
<gene>
    <name evidence="1" type="ORF">PACLA_8A011741</name>
</gene>
<dbReference type="OrthoDB" id="10066664at2759"/>
<dbReference type="PANTHER" id="PTHR45749">
    <property type="match status" value="1"/>
</dbReference>
<organism evidence="1 2">
    <name type="scientific">Paramuricea clavata</name>
    <name type="common">Red gorgonian</name>
    <name type="synonym">Violescent sea-whip</name>
    <dbReference type="NCBI Taxonomy" id="317549"/>
    <lineage>
        <taxon>Eukaryota</taxon>
        <taxon>Metazoa</taxon>
        <taxon>Cnidaria</taxon>
        <taxon>Anthozoa</taxon>
        <taxon>Octocorallia</taxon>
        <taxon>Malacalcyonacea</taxon>
        <taxon>Plexauridae</taxon>
        <taxon>Paramuricea</taxon>
    </lineage>
</organism>
<name>A0A6S7FRG4_PARCT</name>
<dbReference type="AlphaFoldDB" id="A0A6S7FRG4"/>